<protein>
    <recommendedName>
        <fullName evidence="4">PsiF repeat-containing protein</fullName>
    </recommendedName>
</protein>
<accession>A0ABT5IT27</accession>
<feature type="signal peptide" evidence="1">
    <location>
        <begin position="1"/>
        <end position="19"/>
    </location>
</feature>
<keyword evidence="1" id="KW-0732">Signal</keyword>
<evidence type="ECO:0000313" key="2">
    <source>
        <dbReference type="EMBL" id="MDC7715720.1"/>
    </source>
</evidence>
<dbReference type="RefSeq" id="WP_017507822.1">
    <property type="nucleotide sequence ID" value="NZ_JAQQLF010000001.1"/>
</dbReference>
<gene>
    <name evidence="2" type="ORF">PQU95_00610</name>
</gene>
<name>A0ABT5IT27_9NEIS</name>
<feature type="chain" id="PRO_5045997280" description="PsiF repeat-containing protein" evidence="1">
    <location>
        <begin position="20"/>
        <end position="86"/>
    </location>
</feature>
<sequence length="86" mass="8666">MRKLLALALLACVSTATFAADASCEAKATEKKLAGAAKNSFVKKCEKDSKAAGAQASCDAKAAEKKLAGAAKNSFVKKCVKDAGAA</sequence>
<evidence type="ECO:0008006" key="4">
    <source>
        <dbReference type="Google" id="ProtNLM"/>
    </source>
</evidence>
<dbReference type="EMBL" id="JAQQLF010000001">
    <property type="protein sequence ID" value="MDC7715720.1"/>
    <property type="molecule type" value="Genomic_DNA"/>
</dbReference>
<reference evidence="2 3" key="1">
    <citation type="submission" date="2023-01" db="EMBL/GenBank/DDBJ databases">
        <title>Novel species of the genus Vogesella isolated from rivers.</title>
        <authorList>
            <person name="Lu H."/>
        </authorList>
    </citation>
    <scope>NUCLEOTIDE SEQUENCE [LARGE SCALE GENOMIC DNA]</scope>
    <source>
        <strain evidence="2 3">DC21W</strain>
    </source>
</reference>
<organism evidence="2 3">
    <name type="scientific">Vogesella aquatica</name>
    <dbReference type="NCBI Taxonomy" id="2984206"/>
    <lineage>
        <taxon>Bacteria</taxon>
        <taxon>Pseudomonadati</taxon>
        <taxon>Pseudomonadota</taxon>
        <taxon>Betaproteobacteria</taxon>
        <taxon>Neisseriales</taxon>
        <taxon>Chromobacteriaceae</taxon>
        <taxon>Vogesella</taxon>
    </lineage>
</organism>
<proteinExistence type="predicted"/>
<evidence type="ECO:0000256" key="1">
    <source>
        <dbReference type="SAM" id="SignalP"/>
    </source>
</evidence>
<dbReference type="Proteomes" id="UP001219956">
    <property type="component" value="Unassembled WGS sequence"/>
</dbReference>
<comment type="caution">
    <text evidence="2">The sequence shown here is derived from an EMBL/GenBank/DDBJ whole genome shotgun (WGS) entry which is preliminary data.</text>
</comment>
<evidence type="ECO:0000313" key="3">
    <source>
        <dbReference type="Proteomes" id="UP001219956"/>
    </source>
</evidence>
<keyword evidence="3" id="KW-1185">Reference proteome</keyword>